<reference evidence="2 3" key="1">
    <citation type="submission" date="2019-01" db="EMBL/GenBank/DDBJ databases">
        <title>Draft genome sequence of Psathyrella aberdarensis IHI B618.</title>
        <authorList>
            <person name="Buettner E."/>
            <person name="Kellner H."/>
        </authorList>
    </citation>
    <scope>NUCLEOTIDE SEQUENCE [LARGE SCALE GENOMIC DNA]</scope>
    <source>
        <strain evidence="2 3">IHI B618</strain>
    </source>
</reference>
<evidence type="ECO:0000256" key="1">
    <source>
        <dbReference type="SAM" id="MobiDB-lite"/>
    </source>
</evidence>
<sequence>MSVSYSTPEEFYFLYQEDDVAQVASPPPYTSYPCACKLPSTTADTPIPYNQIPAPHGLFTRSTEQSSPLTSNGTLFLGLYRDEGEDYLDFAGRAAYLMSSSSRVSAESSGGPTSTSGDDDNDQAEDEDMDELEQREEDIATVHHIRRTAVERLEEIYASLFLQNRDHASASPVRYPQPNGNNQKKSINKLVLRDPHFEEDDETGLTSSIAAEPVLAAILSRVASASSLPISSSATTLPSSASDASTSSPNTDVSISSLRLEDLSLPLLHTSYPEIHCPLTLLIQSPLLRELVLRDVTLESDFGGVFGHLDGLRKLELRNVGFEVGTPASGEVVNTRVAEESGQEGSGKRIYLESLGFKDSTDVVERLLVPSSQHCLAFSKLKEFGLDFGSNKARESSGKLLEVCKMEVESLRVCFEHKSDDEESLATTKEDNTLPSLADFPNLHHLELSSAYDLTSLTPYSSLLAFLDSRGAVPPGVDVKLVFRGVPIVPPCNDTVSESSIACSSSSPSPPSTTTSKAHLDALKLVHSILSRTFSKIDDTLCSLLSINTKVQIQMAFDTTVGVETFVQAHRDIVGKYAKETVDSLMSSSVFSDSWKTTNNTKTKKNSGTEGLVLLQLHEDLYVQFDPPEDEEEDDEETESPLFEASRGGTRSGIG</sequence>
<feature type="compositionally biased region" description="Low complexity" evidence="1">
    <location>
        <begin position="231"/>
        <end position="249"/>
    </location>
</feature>
<feature type="compositionally biased region" description="Acidic residues" evidence="1">
    <location>
        <begin position="117"/>
        <end position="136"/>
    </location>
</feature>
<feature type="region of interest" description="Disordered" evidence="1">
    <location>
        <begin position="624"/>
        <end position="655"/>
    </location>
</feature>
<protein>
    <submittedName>
        <fullName evidence="2">Uncharacterized protein</fullName>
    </submittedName>
</protein>
<organism evidence="2 3">
    <name type="scientific">Candolleomyces aberdarensis</name>
    <dbReference type="NCBI Taxonomy" id="2316362"/>
    <lineage>
        <taxon>Eukaryota</taxon>
        <taxon>Fungi</taxon>
        <taxon>Dikarya</taxon>
        <taxon>Basidiomycota</taxon>
        <taxon>Agaricomycotina</taxon>
        <taxon>Agaricomycetes</taxon>
        <taxon>Agaricomycetidae</taxon>
        <taxon>Agaricales</taxon>
        <taxon>Agaricineae</taxon>
        <taxon>Psathyrellaceae</taxon>
        <taxon>Candolleomyces</taxon>
    </lineage>
</organism>
<keyword evidence="3" id="KW-1185">Reference proteome</keyword>
<dbReference type="EMBL" id="SDEE01000174">
    <property type="protein sequence ID" value="RXW19957.1"/>
    <property type="molecule type" value="Genomic_DNA"/>
</dbReference>
<dbReference type="Proteomes" id="UP000290288">
    <property type="component" value="Unassembled WGS sequence"/>
</dbReference>
<proteinExistence type="predicted"/>
<dbReference type="OrthoDB" id="10407310at2759"/>
<evidence type="ECO:0000313" key="2">
    <source>
        <dbReference type="EMBL" id="RXW19957.1"/>
    </source>
</evidence>
<gene>
    <name evidence="2" type="ORF">EST38_g5894</name>
</gene>
<feature type="region of interest" description="Disordered" evidence="1">
    <location>
        <begin position="103"/>
        <end position="138"/>
    </location>
</feature>
<feature type="compositionally biased region" description="Low complexity" evidence="1">
    <location>
        <begin position="103"/>
        <end position="116"/>
    </location>
</feature>
<name>A0A4Q2DJB2_9AGAR</name>
<accession>A0A4Q2DJB2</accession>
<feature type="compositionally biased region" description="Acidic residues" evidence="1">
    <location>
        <begin position="627"/>
        <end position="639"/>
    </location>
</feature>
<feature type="region of interest" description="Disordered" evidence="1">
    <location>
        <begin position="231"/>
        <end position="252"/>
    </location>
</feature>
<comment type="caution">
    <text evidence="2">The sequence shown here is derived from an EMBL/GenBank/DDBJ whole genome shotgun (WGS) entry which is preliminary data.</text>
</comment>
<evidence type="ECO:0000313" key="3">
    <source>
        <dbReference type="Proteomes" id="UP000290288"/>
    </source>
</evidence>
<dbReference type="AlphaFoldDB" id="A0A4Q2DJB2"/>